<name>A0A392P2B8_9FABA</name>
<evidence type="ECO:0000313" key="1">
    <source>
        <dbReference type="EMBL" id="MCI05549.1"/>
    </source>
</evidence>
<dbReference type="Proteomes" id="UP000265520">
    <property type="component" value="Unassembled WGS sequence"/>
</dbReference>
<accession>A0A392P2B8</accession>
<keyword evidence="2" id="KW-1185">Reference proteome</keyword>
<dbReference type="InterPro" id="IPR036873">
    <property type="entry name" value="Rhodanese-like_dom_sf"/>
</dbReference>
<evidence type="ECO:0000313" key="2">
    <source>
        <dbReference type="Proteomes" id="UP000265520"/>
    </source>
</evidence>
<dbReference type="AlphaFoldDB" id="A0A392P2B8"/>
<reference evidence="1 2" key="1">
    <citation type="journal article" date="2018" name="Front. Plant Sci.">
        <title>Red Clover (Trifolium pratense) and Zigzag Clover (T. medium) - A Picture of Genomic Similarities and Differences.</title>
        <authorList>
            <person name="Dluhosova J."/>
            <person name="Istvanek J."/>
            <person name="Nedelnik J."/>
            <person name="Repkova J."/>
        </authorList>
    </citation>
    <scope>NUCLEOTIDE SEQUENCE [LARGE SCALE GENOMIC DNA]</scope>
    <source>
        <strain evidence="2">cv. 10/8</strain>
        <tissue evidence="1">Leaf</tissue>
    </source>
</reference>
<sequence length="116" mass="12028">MEARFDGNSELVAELVTLNGFKSAYAIKDGAEGPQGWLNSGLPWIEPKKALSLDFGGLTDTINEVIGESDGLAVTLGIAAATGIGALAFSEVETILQLVGSAALVQFASKKLLFAE</sequence>
<dbReference type="PANTHER" id="PTHR47377:SF1">
    <property type="entry name" value="RHODANESE-LIKE DOMAIN-CONTAINING PROTEIN 4, CHLOROPLASTIC"/>
    <property type="match status" value="1"/>
</dbReference>
<comment type="caution">
    <text evidence="1">The sequence shown here is derived from an EMBL/GenBank/DDBJ whole genome shotgun (WGS) entry which is preliminary data.</text>
</comment>
<protein>
    <submittedName>
        <fullName evidence="1">Rhodanese-like domain-containing protein 4 chloroplastic-like</fullName>
    </submittedName>
</protein>
<organism evidence="1 2">
    <name type="scientific">Trifolium medium</name>
    <dbReference type="NCBI Taxonomy" id="97028"/>
    <lineage>
        <taxon>Eukaryota</taxon>
        <taxon>Viridiplantae</taxon>
        <taxon>Streptophyta</taxon>
        <taxon>Embryophyta</taxon>
        <taxon>Tracheophyta</taxon>
        <taxon>Spermatophyta</taxon>
        <taxon>Magnoliopsida</taxon>
        <taxon>eudicotyledons</taxon>
        <taxon>Gunneridae</taxon>
        <taxon>Pentapetalae</taxon>
        <taxon>rosids</taxon>
        <taxon>fabids</taxon>
        <taxon>Fabales</taxon>
        <taxon>Fabaceae</taxon>
        <taxon>Papilionoideae</taxon>
        <taxon>50 kb inversion clade</taxon>
        <taxon>NPAAA clade</taxon>
        <taxon>Hologalegina</taxon>
        <taxon>IRL clade</taxon>
        <taxon>Trifolieae</taxon>
        <taxon>Trifolium</taxon>
    </lineage>
</organism>
<dbReference type="EMBL" id="LXQA010059004">
    <property type="protein sequence ID" value="MCI05549.1"/>
    <property type="molecule type" value="Genomic_DNA"/>
</dbReference>
<dbReference type="PANTHER" id="PTHR47377">
    <property type="entry name" value="RHODANESE-LIKE DOMAIN-CONTAINING PROTEIN 4, CHLOROPLASTIC"/>
    <property type="match status" value="1"/>
</dbReference>
<feature type="non-terminal residue" evidence="1">
    <location>
        <position position="116"/>
    </location>
</feature>
<dbReference type="Gene3D" id="3.40.250.10">
    <property type="entry name" value="Rhodanese-like domain"/>
    <property type="match status" value="1"/>
</dbReference>
<proteinExistence type="predicted"/>
<dbReference type="InterPro" id="IPR044240">
    <property type="entry name" value="STR4-like"/>
</dbReference>